<dbReference type="Pfam" id="PF00226">
    <property type="entry name" value="DnaJ"/>
    <property type="match status" value="1"/>
</dbReference>
<dbReference type="Gene3D" id="1.10.287.110">
    <property type="entry name" value="DnaJ domain"/>
    <property type="match status" value="1"/>
</dbReference>
<dbReference type="SMART" id="SM00271">
    <property type="entry name" value="DnaJ"/>
    <property type="match status" value="1"/>
</dbReference>
<comment type="caution">
    <text evidence="3">The sequence shown here is derived from an EMBL/GenBank/DDBJ whole genome shotgun (WGS) entry which is preliminary data.</text>
</comment>
<dbReference type="InterPro" id="IPR001623">
    <property type="entry name" value="DnaJ_domain"/>
</dbReference>
<dbReference type="RefSeq" id="WP_183265886.1">
    <property type="nucleotide sequence ID" value="NZ_JACHFJ010000003.1"/>
</dbReference>
<dbReference type="PRINTS" id="PR00625">
    <property type="entry name" value="JDOMAIN"/>
</dbReference>
<dbReference type="PROSITE" id="PS50076">
    <property type="entry name" value="DNAJ_2"/>
    <property type="match status" value="1"/>
</dbReference>
<dbReference type="EMBL" id="JACHFJ010000003">
    <property type="protein sequence ID" value="MBB5372866.1"/>
    <property type="molecule type" value="Genomic_DNA"/>
</dbReference>
<dbReference type="AlphaFoldDB" id="A0A840VAY2"/>
<evidence type="ECO:0000313" key="4">
    <source>
        <dbReference type="Proteomes" id="UP000553706"/>
    </source>
</evidence>
<keyword evidence="4" id="KW-1185">Reference proteome</keyword>
<organism evidence="3 4">
    <name type="scientific">Acidocella aromatica</name>
    <dbReference type="NCBI Taxonomy" id="1303579"/>
    <lineage>
        <taxon>Bacteria</taxon>
        <taxon>Pseudomonadati</taxon>
        <taxon>Pseudomonadota</taxon>
        <taxon>Alphaproteobacteria</taxon>
        <taxon>Acetobacterales</taxon>
        <taxon>Acidocellaceae</taxon>
        <taxon>Acidocella</taxon>
    </lineage>
</organism>
<evidence type="ECO:0000256" key="1">
    <source>
        <dbReference type="SAM" id="MobiDB-lite"/>
    </source>
</evidence>
<evidence type="ECO:0000313" key="3">
    <source>
        <dbReference type="EMBL" id="MBB5372866.1"/>
    </source>
</evidence>
<gene>
    <name evidence="3" type="ORF">HNP71_001117</name>
</gene>
<dbReference type="Proteomes" id="UP000553706">
    <property type="component" value="Unassembled WGS sequence"/>
</dbReference>
<dbReference type="SUPFAM" id="SSF46565">
    <property type="entry name" value="Chaperone J-domain"/>
    <property type="match status" value="1"/>
</dbReference>
<proteinExistence type="predicted"/>
<name>A0A840VAY2_9PROT</name>
<dbReference type="InterPro" id="IPR036869">
    <property type="entry name" value="J_dom_sf"/>
</dbReference>
<accession>A0A840VAY2</accession>
<feature type="region of interest" description="Disordered" evidence="1">
    <location>
        <begin position="1"/>
        <end position="21"/>
    </location>
</feature>
<protein>
    <recommendedName>
        <fullName evidence="2">J domain-containing protein</fullName>
    </recommendedName>
</protein>
<feature type="domain" description="J" evidence="2">
    <location>
        <begin position="126"/>
        <end position="186"/>
    </location>
</feature>
<reference evidence="3 4" key="1">
    <citation type="submission" date="2020-08" db="EMBL/GenBank/DDBJ databases">
        <title>Genomic Encyclopedia of Type Strains, Phase IV (KMG-IV): sequencing the most valuable type-strain genomes for metagenomic binning, comparative biology and taxonomic classification.</title>
        <authorList>
            <person name="Goeker M."/>
        </authorList>
    </citation>
    <scope>NUCLEOTIDE SEQUENCE [LARGE SCALE GENOMIC DNA]</scope>
    <source>
        <strain evidence="3 4">DSM 27026</strain>
    </source>
</reference>
<sequence length="186" mass="20715">MISTNRKPRAFAPDPAAPGQGCNSPGCLLDGEFRAPKSRTNLREFHWFCLEHVRAYNASWDYYKGMSEGEIEAEMRADASWQRPSWPLGQNGNAARLQEAVEAELHAFAFGTERPNPAPRSSAPPELREALEVFALVWPVSMETVKATYKALAKKHHPDANHGDKGAEERLKTINLAYATLRGRLA</sequence>
<evidence type="ECO:0000259" key="2">
    <source>
        <dbReference type="PROSITE" id="PS50076"/>
    </source>
</evidence>